<name>A0A0E9VDM0_ANGAN</name>
<accession>A0A0E9VDM0</accession>
<reference evidence="1" key="2">
    <citation type="journal article" date="2015" name="Fish Shellfish Immunol.">
        <title>Early steps in the European eel (Anguilla anguilla)-Vibrio vulnificus interaction in the gills: Role of the RtxA13 toxin.</title>
        <authorList>
            <person name="Callol A."/>
            <person name="Pajuelo D."/>
            <person name="Ebbesson L."/>
            <person name="Teles M."/>
            <person name="MacKenzie S."/>
            <person name="Amaro C."/>
        </authorList>
    </citation>
    <scope>NUCLEOTIDE SEQUENCE</scope>
</reference>
<dbReference type="AlphaFoldDB" id="A0A0E9VDM0"/>
<dbReference type="EMBL" id="GBXM01033022">
    <property type="protein sequence ID" value="JAH75555.1"/>
    <property type="molecule type" value="Transcribed_RNA"/>
</dbReference>
<evidence type="ECO:0000313" key="1">
    <source>
        <dbReference type="EMBL" id="JAH75555.1"/>
    </source>
</evidence>
<reference evidence="1" key="1">
    <citation type="submission" date="2014-11" db="EMBL/GenBank/DDBJ databases">
        <authorList>
            <person name="Amaro Gonzalez C."/>
        </authorList>
    </citation>
    <scope>NUCLEOTIDE SEQUENCE</scope>
</reference>
<proteinExistence type="predicted"/>
<sequence length="49" mass="5630">MKSIAHCVQRRSDLCFLCDKAKNLFTGSLEENPPWNNKCVPFYVTPEPT</sequence>
<organism evidence="1">
    <name type="scientific">Anguilla anguilla</name>
    <name type="common">European freshwater eel</name>
    <name type="synonym">Muraena anguilla</name>
    <dbReference type="NCBI Taxonomy" id="7936"/>
    <lineage>
        <taxon>Eukaryota</taxon>
        <taxon>Metazoa</taxon>
        <taxon>Chordata</taxon>
        <taxon>Craniata</taxon>
        <taxon>Vertebrata</taxon>
        <taxon>Euteleostomi</taxon>
        <taxon>Actinopterygii</taxon>
        <taxon>Neopterygii</taxon>
        <taxon>Teleostei</taxon>
        <taxon>Anguilliformes</taxon>
        <taxon>Anguillidae</taxon>
        <taxon>Anguilla</taxon>
    </lineage>
</organism>
<protein>
    <submittedName>
        <fullName evidence="1">Uncharacterized protein</fullName>
    </submittedName>
</protein>